<evidence type="ECO:0000313" key="8">
    <source>
        <dbReference type="Proteomes" id="UP000242146"/>
    </source>
</evidence>
<dbReference type="Proteomes" id="UP000242146">
    <property type="component" value="Unassembled WGS sequence"/>
</dbReference>
<accession>A0A1X2G781</accession>
<keyword evidence="8" id="KW-1185">Reference proteome</keyword>
<evidence type="ECO:0000256" key="2">
    <source>
        <dbReference type="ARBA" id="ARBA00007262"/>
    </source>
</evidence>
<name>A0A1X2G781_9FUNG</name>
<evidence type="ECO:0000256" key="1">
    <source>
        <dbReference type="ARBA" id="ARBA00004141"/>
    </source>
</evidence>
<gene>
    <name evidence="7" type="ORF">DM01DRAFT_314145</name>
</gene>
<feature type="transmembrane region" description="Helical" evidence="6">
    <location>
        <begin position="67"/>
        <end position="88"/>
    </location>
</feature>
<keyword evidence="5 6" id="KW-0472">Membrane</keyword>
<dbReference type="STRING" id="101127.A0A1X2G781"/>
<dbReference type="InterPro" id="IPR038213">
    <property type="entry name" value="IFI6/IFI27-like_sf"/>
</dbReference>
<keyword evidence="4 6" id="KW-1133">Transmembrane helix</keyword>
<evidence type="ECO:0000256" key="4">
    <source>
        <dbReference type="ARBA" id="ARBA00022989"/>
    </source>
</evidence>
<keyword evidence="3 6" id="KW-0812">Transmembrane</keyword>
<proteinExistence type="inferred from homology"/>
<dbReference type="InterPro" id="IPR009311">
    <property type="entry name" value="IFI6/IFI27-like"/>
</dbReference>
<dbReference type="OrthoDB" id="440424at2759"/>
<feature type="transmembrane region" description="Helical" evidence="6">
    <location>
        <begin position="100"/>
        <end position="119"/>
    </location>
</feature>
<dbReference type="GO" id="GO:0016020">
    <property type="term" value="C:membrane"/>
    <property type="evidence" value="ECO:0007669"/>
    <property type="project" value="UniProtKB-SubCell"/>
</dbReference>
<evidence type="ECO:0000313" key="7">
    <source>
        <dbReference type="EMBL" id="ORX46791.1"/>
    </source>
</evidence>
<dbReference type="AlphaFoldDB" id="A0A1X2G781"/>
<evidence type="ECO:0000256" key="6">
    <source>
        <dbReference type="SAM" id="Phobius"/>
    </source>
</evidence>
<comment type="subcellular location">
    <subcellularLocation>
        <location evidence="1">Membrane</location>
        <topology evidence="1">Multi-pass membrane protein</topology>
    </subcellularLocation>
</comment>
<feature type="transmembrane region" description="Helical" evidence="6">
    <location>
        <begin position="33"/>
        <end position="55"/>
    </location>
</feature>
<dbReference type="Pfam" id="PF06140">
    <property type="entry name" value="Ifi-6-16"/>
    <property type="match status" value="1"/>
</dbReference>
<organism evidence="7 8">
    <name type="scientific">Hesseltinella vesiculosa</name>
    <dbReference type="NCBI Taxonomy" id="101127"/>
    <lineage>
        <taxon>Eukaryota</taxon>
        <taxon>Fungi</taxon>
        <taxon>Fungi incertae sedis</taxon>
        <taxon>Mucoromycota</taxon>
        <taxon>Mucoromycotina</taxon>
        <taxon>Mucoromycetes</taxon>
        <taxon>Mucorales</taxon>
        <taxon>Cunninghamellaceae</taxon>
        <taxon>Hesseltinella</taxon>
    </lineage>
</organism>
<reference evidence="7 8" key="1">
    <citation type="submission" date="2016-07" db="EMBL/GenBank/DDBJ databases">
        <title>Pervasive Adenine N6-methylation of Active Genes in Fungi.</title>
        <authorList>
            <consortium name="DOE Joint Genome Institute"/>
            <person name="Mondo S.J."/>
            <person name="Dannebaum R.O."/>
            <person name="Kuo R.C."/>
            <person name="Labutti K."/>
            <person name="Haridas S."/>
            <person name="Kuo A."/>
            <person name="Salamov A."/>
            <person name="Ahrendt S.R."/>
            <person name="Lipzen A."/>
            <person name="Sullivan W."/>
            <person name="Andreopoulos W.B."/>
            <person name="Clum A."/>
            <person name="Lindquist E."/>
            <person name="Daum C."/>
            <person name="Ramamoorthy G.K."/>
            <person name="Gryganskyi A."/>
            <person name="Culley D."/>
            <person name="Magnuson J.K."/>
            <person name="James T.Y."/>
            <person name="O'Malley M.A."/>
            <person name="Stajich J.E."/>
            <person name="Spatafora J.W."/>
            <person name="Visel A."/>
            <person name="Grigoriev I.V."/>
        </authorList>
    </citation>
    <scope>NUCLEOTIDE SEQUENCE [LARGE SCALE GENOMIC DNA]</scope>
    <source>
        <strain evidence="7 8">NRRL 3301</strain>
    </source>
</reference>
<evidence type="ECO:0000256" key="5">
    <source>
        <dbReference type="ARBA" id="ARBA00023136"/>
    </source>
</evidence>
<dbReference type="EMBL" id="MCGT01000036">
    <property type="protein sequence ID" value="ORX46791.1"/>
    <property type="molecule type" value="Genomic_DNA"/>
</dbReference>
<dbReference type="PANTHER" id="PTHR16932">
    <property type="entry name" value="INTERFERON ALPHA-INDUCIBLE PROTEIN 27"/>
    <property type="match status" value="1"/>
</dbReference>
<comment type="caution">
    <text evidence="7">The sequence shown here is derived from an EMBL/GenBank/DDBJ whole genome shotgun (WGS) entry which is preliminary data.</text>
</comment>
<dbReference type="Gene3D" id="6.10.110.10">
    <property type="match status" value="1"/>
</dbReference>
<dbReference type="PANTHER" id="PTHR16932:SF18">
    <property type="entry name" value="INTERFERON, ALPHA-INDUCIBLE PROTEIN 27-LIKE 2"/>
    <property type="match status" value="1"/>
</dbReference>
<evidence type="ECO:0000256" key="3">
    <source>
        <dbReference type="ARBA" id="ARBA00022692"/>
    </source>
</evidence>
<sequence length="121" mass="11885">MAETEEFQSDPCMVDNVNSSNNANDNVNTVVKYAVGGGILAALTLTTIFAGPVILGFTSAGIVSGSVAAWIMSLSGGATQAGGLCAVLQSAGATAGLSPFELAIGAIGAAVANWFQGLFGG</sequence>
<protein>
    <submittedName>
        <fullName evidence="7">Uncharacterized protein</fullName>
    </submittedName>
</protein>
<comment type="similarity">
    <text evidence="2">Belongs to the IFI6/IFI27 family.</text>
</comment>